<dbReference type="SUPFAM" id="SSF82657">
    <property type="entry name" value="BolA-like"/>
    <property type="match status" value="1"/>
</dbReference>
<dbReference type="InterPro" id="IPR036065">
    <property type="entry name" value="BolA-like_sf"/>
</dbReference>
<dbReference type="InterPro" id="IPR002634">
    <property type="entry name" value="BolA"/>
</dbReference>
<evidence type="ECO:0000256" key="1">
    <source>
        <dbReference type="RuleBase" id="RU003860"/>
    </source>
</evidence>
<dbReference type="EMBL" id="BSOW01000030">
    <property type="protein sequence ID" value="GLR90048.1"/>
    <property type="molecule type" value="Genomic_DNA"/>
</dbReference>
<organism evidence="2 3">
    <name type="scientific">Bradyrhizobium iriomotense</name>
    <dbReference type="NCBI Taxonomy" id="441950"/>
    <lineage>
        <taxon>Bacteria</taxon>
        <taxon>Pseudomonadati</taxon>
        <taxon>Pseudomonadota</taxon>
        <taxon>Alphaproteobacteria</taxon>
        <taxon>Hyphomicrobiales</taxon>
        <taxon>Nitrobacteraceae</taxon>
        <taxon>Bradyrhizobium</taxon>
    </lineage>
</organism>
<dbReference type="Proteomes" id="UP001156905">
    <property type="component" value="Unassembled WGS sequence"/>
</dbReference>
<evidence type="ECO:0000313" key="2">
    <source>
        <dbReference type="EMBL" id="GLR90048.1"/>
    </source>
</evidence>
<comment type="caution">
    <text evidence="2">The sequence shown here is derived from an EMBL/GenBank/DDBJ whole genome shotgun (WGS) entry which is preliminary data.</text>
</comment>
<dbReference type="Pfam" id="PF01722">
    <property type="entry name" value="BolA"/>
    <property type="match status" value="1"/>
</dbReference>
<reference evidence="3" key="1">
    <citation type="journal article" date="2019" name="Int. J. Syst. Evol. Microbiol.">
        <title>The Global Catalogue of Microorganisms (GCM) 10K type strain sequencing project: providing services to taxonomists for standard genome sequencing and annotation.</title>
        <authorList>
            <consortium name="The Broad Institute Genomics Platform"/>
            <consortium name="The Broad Institute Genome Sequencing Center for Infectious Disease"/>
            <person name="Wu L."/>
            <person name="Ma J."/>
        </authorList>
    </citation>
    <scope>NUCLEOTIDE SEQUENCE [LARGE SCALE GENOMIC DNA]</scope>
    <source>
        <strain evidence="3">NBRC 102520</strain>
    </source>
</reference>
<dbReference type="GO" id="GO:0005524">
    <property type="term" value="F:ATP binding"/>
    <property type="evidence" value="ECO:0007669"/>
    <property type="project" value="UniProtKB-KW"/>
</dbReference>
<gene>
    <name evidence="2" type="ORF">GCM10007857_67620</name>
</gene>
<keyword evidence="3" id="KW-1185">Reference proteome</keyword>
<keyword evidence="2" id="KW-0547">Nucleotide-binding</keyword>
<accession>A0ABQ6B8F4</accession>
<dbReference type="PIRSF" id="PIRSF003113">
    <property type="entry name" value="BolA"/>
    <property type="match status" value="1"/>
</dbReference>
<dbReference type="Gene3D" id="3.30.300.90">
    <property type="entry name" value="BolA-like"/>
    <property type="match status" value="1"/>
</dbReference>
<sequence>MAMAAPTIEALIREAFPDAAVVVTELGGTGRYCGARIVSQAFAGKSRIQQHRMIYEALKGKITDTFEALVLETAVAK</sequence>
<protein>
    <submittedName>
        <fullName evidence="2">ATP-binding protein</fullName>
    </submittedName>
</protein>
<comment type="similarity">
    <text evidence="1">Belongs to the BolA/IbaG family.</text>
</comment>
<dbReference type="RefSeq" id="WP_284272649.1">
    <property type="nucleotide sequence ID" value="NZ_BSOW01000030.1"/>
</dbReference>
<evidence type="ECO:0000313" key="3">
    <source>
        <dbReference type="Proteomes" id="UP001156905"/>
    </source>
</evidence>
<proteinExistence type="inferred from homology"/>
<keyword evidence="2" id="KW-0067">ATP-binding</keyword>
<name>A0ABQ6B8F4_9BRAD</name>